<reference evidence="1" key="2">
    <citation type="submission" date="2022-01" db="EMBL/GenBank/DDBJ databases">
        <authorList>
            <person name="Yamashiro T."/>
            <person name="Shiraishi A."/>
            <person name="Satake H."/>
            <person name="Nakayama K."/>
        </authorList>
    </citation>
    <scope>NUCLEOTIDE SEQUENCE</scope>
</reference>
<protein>
    <submittedName>
        <fullName evidence="1">Uncharacterized protein</fullName>
    </submittedName>
</protein>
<sequence>MPVGRQPDLVSTAGKDERRLGALRRNHKRIAIAVSCTLPGMESSQGVRKSSALVAIVWHERRIATGIALTRDRLPASIISLIRGIAYMWYCLWRSLGDAAIDR</sequence>
<name>A0ABQ5CIK0_9ASTR</name>
<evidence type="ECO:0000313" key="1">
    <source>
        <dbReference type="EMBL" id="GJT26058.1"/>
    </source>
</evidence>
<comment type="caution">
    <text evidence="1">The sequence shown here is derived from an EMBL/GenBank/DDBJ whole genome shotgun (WGS) entry which is preliminary data.</text>
</comment>
<proteinExistence type="predicted"/>
<gene>
    <name evidence="1" type="ORF">Tco_0895995</name>
</gene>
<accession>A0ABQ5CIK0</accession>
<dbReference type="EMBL" id="BQNB010014262">
    <property type="protein sequence ID" value="GJT26058.1"/>
    <property type="molecule type" value="Genomic_DNA"/>
</dbReference>
<organism evidence="1 2">
    <name type="scientific">Tanacetum coccineum</name>
    <dbReference type="NCBI Taxonomy" id="301880"/>
    <lineage>
        <taxon>Eukaryota</taxon>
        <taxon>Viridiplantae</taxon>
        <taxon>Streptophyta</taxon>
        <taxon>Embryophyta</taxon>
        <taxon>Tracheophyta</taxon>
        <taxon>Spermatophyta</taxon>
        <taxon>Magnoliopsida</taxon>
        <taxon>eudicotyledons</taxon>
        <taxon>Gunneridae</taxon>
        <taxon>Pentapetalae</taxon>
        <taxon>asterids</taxon>
        <taxon>campanulids</taxon>
        <taxon>Asterales</taxon>
        <taxon>Asteraceae</taxon>
        <taxon>Asteroideae</taxon>
        <taxon>Anthemideae</taxon>
        <taxon>Anthemidinae</taxon>
        <taxon>Tanacetum</taxon>
    </lineage>
</organism>
<reference evidence="1" key="1">
    <citation type="journal article" date="2022" name="Int. J. Mol. Sci.">
        <title>Draft Genome of Tanacetum Coccineum: Genomic Comparison of Closely Related Tanacetum-Family Plants.</title>
        <authorList>
            <person name="Yamashiro T."/>
            <person name="Shiraishi A."/>
            <person name="Nakayama K."/>
            <person name="Satake H."/>
        </authorList>
    </citation>
    <scope>NUCLEOTIDE SEQUENCE</scope>
</reference>
<dbReference type="Proteomes" id="UP001151760">
    <property type="component" value="Unassembled WGS sequence"/>
</dbReference>
<evidence type="ECO:0000313" key="2">
    <source>
        <dbReference type="Proteomes" id="UP001151760"/>
    </source>
</evidence>
<keyword evidence="2" id="KW-1185">Reference proteome</keyword>